<dbReference type="STRING" id="69004.A0A182QSZ9"/>
<feature type="transmembrane region" description="Helical" evidence="1">
    <location>
        <begin position="187"/>
        <end position="206"/>
    </location>
</feature>
<feature type="transmembrane region" description="Helical" evidence="1">
    <location>
        <begin position="45"/>
        <end position="64"/>
    </location>
</feature>
<dbReference type="EnsemblMetazoa" id="AFAF016223-RA">
    <property type="protein sequence ID" value="AFAF016223-PA"/>
    <property type="gene ID" value="AFAF016223"/>
</dbReference>
<dbReference type="AlphaFoldDB" id="A0A182QSZ9"/>
<feature type="transmembrane region" description="Helical" evidence="1">
    <location>
        <begin position="15"/>
        <end position="33"/>
    </location>
</feature>
<organism evidence="2 3">
    <name type="scientific">Anopheles farauti</name>
    <dbReference type="NCBI Taxonomy" id="69004"/>
    <lineage>
        <taxon>Eukaryota</taxon>
        <taxon>Metazoa</taxon>
        <taxon>Ecdysozoa</taxon>
        <taxon>Arthropoda</taxon>
        <taxon>Hexapoda</taxon>
        <taxon>Insecta</taxon>
        <taxon>Pterygota</taxon>
        <taxon>Neoptera</taxon>
        <taxon>Endopterygota</taxon>
        <taxon>Diptera</taxon>
        <taxon>Nematocera</taxon>
        <taxon>Culicoidea</taxon>
        <taxon>Culicidae</taxon>
        <taxon>Anophelinae</taxon>
        <taxon>Anopheles</taxon>
    </lineage>
</organism>
<dbReference type="VEuPathDB" id="VectorBase:AFAF016223"/>
<sequence length="295" mass="33113">MGGTGGDLGAENWEMLSLLVVAVVAAMSSVEYVTQSEDTANDRGFCVLPIVLTQLAGSYLPIIFPMTFFALQVQQGCLVSGTSFTNNPMWSRRKNDPSACSRLVATALVLSIQPIPVMECTTKKEAFPLNELSIKLLKMFHFWNETPGKAFSRLGYLVVAIYPIAWLIPSCLFIAASPDSVTQLLKAVNEQIVFFAIFSKLCFYALNFRRWEELFYELQRVFTTVMHNPDIEIQAILGHVEKSSYFFTKYYTSLVTFNCTIYCSFPMLFVVVKYALTGSYNVPLPTPIEAKSCYD</sequence>
<protein>
    <submittedName>
        <fullName evidence="2">Uncharacterized protein</fullName>
    </submittedName>
</protein>
<dbReference type="Proteomes" id="UP000075886">
    <property type="component" value="Unassembled WGS sequence"/>
</dbReference>
<proteinExistence type="predicted"/>
<reference evidence="3" key="1">
    <citation type="submission" date="2014-01" db="EMBL/GenBank/DDBJ databases">
        <title>The Genome Sequence of Anopheles farauti FAR1 (V2).</title>
        <authorList>
            <consortium name="The Broad Institute Genomics Platform"/>
            <person name="Neafsey D.E."/>
            <person name="Besansky N."/>
            <person name="Howell P."/>
            <person name="Walton C."/>
            <person name="Young S.K."/>
            <person name="Zeng Q."/>
            <person name="Gargeya S."/>
            <person name="Fitzgerald M."/>
            <person name="Haas B."/>
            <person name="Abouelleil A."/>
            <person name="Allen A.W."/>
            <person name="Alvarado L."/>
            <person name="Arachchi H.M."/>
            <person name="Berlin A.M."/>
            <person name="Chapman S.B."/>
            <person name="Gainer-Dewar J."/>
            <person name="Goldberg J."/>
            <person name="Griggs A."/>
            <person name="Gujja S."/>
            <person name="Hansen M."/>
            <person name="Howarth C."/>
            <person name="Imamovic A."/>
            <person name="Ireland A."/>
            <person name="Larimer J."/>
            <person name="McCowan C."/>
            <person name="Murphy C."/>
            <person name="Pearson M."/>
            <person name="Poon T.W."/>
            <person name="Priest M."/>
            <person name="Roberts A."/>
            <person name="Saif S."/>
            <person name="Shea T."/>
            <person name="Sisk P."/>
            <person name="Sykes S."/>
            <person name="Wortman J."/>
            <person name="Nusbaum C."/>
            <person name="Birren B."/>
        </authorList>
    </citation>
    <scope>NUCLEOTIDE SEQUENCE [LARGE SCALE GENOMIC DNA]</scope>
    <source>
        <strain evidence="3">FAR1</strain>
    </source>
</reference>
<keyword evidence="1" id="KW-0472">Membrane</keyword>
<name>A0A182QSZ9_9DIPT</name>
<reference evidence="2" key="2">
    <citation type="submission" date="2020-05" db="UniProtKB">
        <authorList>
            <consortium name="EnsemblMetazoa"/>
        </authorList>
    </citation>
    <scope>IDENTIFICATION</scope>
    <source>
        <strain evidence="2">FAR1</strain>
    </source>
</reference>
<keyword evidence="1" id="KW-1133">Transmembrane helix</keyword>
<evidence type="ECO:0000313" key="3">
    <source>
        <dbReference type="Proteomes" id="UP000075886"/>
    </source>
</evidence>
<accession>A0A182QSZ9</accession>
<dbReference type="EMBL" id="AXCN02000332">
    <property type="status" value="NOT_ANNOTATED_CDS"/>
    <property type="molecule type" value="Genomic_DNA"/>
</dbReference>
<evidence type="ECO:0000313" key="2">
    <source>
        <dbReference type="EnsemblMetazoa" id="AFAF016223-PA"/>
    </source>
</evidence>
<feature type="transmembrane region" description="Helical" evidence="1">
    <location>
        <begin position="154"/>
        <end position="175"/>
    </location>
</feature>
<evidence type="ECO:0000256" key="1">
    <source>
        <dbReference type="SAM" id="Phobius"/>
    </source>
</evidence>
<keyword evidence="3" id="KW-1185">Reference proteome</keyword>
<keyword evidence="1" id="KW-0812">Transmembrane</keyword>
<feature type="transmembrane region" description="Helical" evidence="1">
    <location>
        <begin position="250"/>
        <end position="272"/>
    </location>
</feature>